<evidence type="ECO:0000256" key="5">
    <source>
        <dbReference type="ARBA" id="ARBA00023136"/>
    </source>
</evidence>
<dbReference type="Proteomes" id="UP001209257">
    <property type="component" value="Unassembled WGS sequence"/>
</dbReference>
<keyword evidence="3 6" id="KW-0812">Transmembrane</keyword>
<dbReference type="InterPro" id="IPR001123">
    <property type="entry name" value="LeuE-type"/>
</dbReference>
<dbReference type="PIRSF" id="PIRSF006324">
    <property type="entry name" value="LeuE"/>
    <property type="match status" value="1"/>
</dbReference>
<comment type="caution">
    <text evidence="7">The sequence shown here is derived from an EMBL/GenBank/DDBJ whole genome shotgun (WGS) entry which is preliminary data.</text>
</comment>
<dbReference type="PANTHER" id="PTHR30086:SF21">
    <property type="entry name" value="TRANSPORT PROTEIN"/>
    <property type="match status" value="1"/>
</dbReference>
<sequence>MEAVTLSQYASQFMSVTVIAIFMAISPGADFAMITRNSLLYRRRAGLCSALGVSVAIWVHVGYSIAGLAVIIANSPMAYTVIKYCGAAYLIYMGVTTIMSRHTIQAATSQGTMNALSAFKTGFLTNALNPKTTVFFLSIFTQVVDRATPVGIQLVYGAIISMAHLVWFSGVALFLTHPKLLRAFNNARHIIEGVVGVVLIGFGVKIALLGS</sequence>
<feature type="transmembrane region" description="Helical" evidence="6">
    <location>
        <begin position="187"/>
        <end position="208"/>
    </location>
</feature>
<evidence type="ECO:0000313" key="8">
    <source>
        <dbReference type="Proteomes" id="UP001209257"/>
    </source>
</evidence>
<name>A0ABT2VL26_9ALTE</name>
<keyword evidence="8" id="KW-1185">Reference proteome</keyword>
<evidence type="ECO:0000256" key="4">
    <source>
        <dbReference type="ARBA" id="ARBA00022989"/>
    </source>
</evidence>
<feature type="transmembrane region" description="Helical" evidence="6">
    <location>
        <begin position="45"/>
        <end position="71"/>
    </location>
</feature>
<evidence type="ECO:0000256" key="3">
    <source>
        <dbReference type="ARBA" id="ARBA00022692"/>
    </source>
</evidence>
<dbReference type="Pfam" id="PF01810">
    <property type="entry name" value="LysE"/>
    <property type="match status" value="1"/>
</dbReference>
<protein>
    <submittedName>
        <fullName evidence="7">LysE family transporter</fullName>
    </submittedName>
</protein>
<feature type="transmembrane region" description="Helical" evidence="6">
    <location>
        <begin position="12"/>
        <end position="33"/>
    </location>
</feature>
<organism evidence="7 8">
    <name type="scientific">Alteromonas salexigens</name>
    <dbReference type="NCBI Taxonomy" id="2982530"/>
    <lineage>
        <taxon>Bacteria</taxon>
        <taxon>Pseudomonadati</taxon>
        <taxon>Pseudomonadota</taxon>
        <taxon>Gammaproteobacteria</taxon>
        <taxon>Alteromonadales</taxon>
        <taxon>Alteromonadaceae</taxon>
        <taxon>Alteromonas/Salinimonas group</taxon>
        <taxon>Alteromonas</taxon>
    </lineage>
</organism>
<dbReference type="RefSeq" id="WP_262992475.1">
    <property type="nucleotide sequence ID" value="NZ_JAOTJC010000006.1"/>
</dbReference>
<keyword evidence="4 6" id="KW-1133">Transmembrane helix</keyword>
<evidence type="ECO:0000313" key="7">
    <source>
        <dbReference type="EMBL" id="MCU7553770.1"/>
    </source>
</evidence>
<comment type="subcellular location">
    <subcellularLocation>
        <location evidence="1">Cell membrane</location>
        <topology evidence="1">Multi-pass membrane protein</topology>
    </subcellularLocation>
</comment>
<keyword evidence="5 6" id="KW-0472">Membrane</keyword>
<gene>
    <name evidence="7" type="ORF">OCL06_04050</name>
</gene>
<reference evidence="8" key="1">
    <citation type="submission" date="2023-07" db="EMBL/GenBank/DDBJ databases">
        <title>Study on multiphase classification of strain Alteromonas salexigens isolated from the Yellow Sea.</title>
        <authorList>
            <person name="Sun L."/>
        </authorList>
    </citation>
    <scope>NUCLEOTIDE SEQUENCE [LARGE SCALE GENOMIC DNA]</scope>
    <source>
        <strain evidence="8">ASW11-19</strain>
    </source>
</reference>
<evidence type="ECO:0000256" key="2">
    <source>
        <dbReference type="ARBA" id="ARBA00022475"/>
    </source>
</evidence>
<feature type="transmembrane region" description="Helical" evidence="6">
    <location>
        <begin position="154"/>
        <end position="175"/>
    </location>
</feature>
<keyword evidence="2" id="KW-1003">Cell membrane</keyword>
<evidence type="ECO:0000256" key="6">
    <source>
        <dbReference type="SAM" id="Phobius"/>
    </source>
</evidence>
<accession>A0ABT2VL26</accession>
<proteinExistence type="predicted"/>
<evidence type="ECO:0000256" key="1">
    <source>
        <dbReference type="ARBA" id="ARBA00004651"/>
    </source>
</evidence>
<dbReference type="EMBL" id="JAOTJC010000006">
    <property type="protein sequence ID" value="MCU7553770.1"/>
    <property type="molecule type" value="Genomic_DNA"/>
</dbReference>
<feature type="transmembrane region" description="Helical" evidence="6">
    <location>
        <begin position="77"/>
        <end position="95"/>
    </location>
</feature>
<dbReference type="PANTHER" id="PTHR30086">
    <property type="entry name" value="ARGININE EXPORTER PROTEIN ARGO"/>
    <property type="match status" value="1"/>
</dbReference>